<dbReference type="InterPro" id="IPR009057">
    <property type="entry name" value="Homeodomain-like_sf"/>
</dbReference>
<evidence type="ECO:0000259" key="5">
    <source>
        <dbReference type="PROSITE" id="PS50071"/>
    </source>
</evidence>
<feature type="DNA-binding region" description="Homeobox" evidence="2">
    <location>
        <begin position="126"/>
        <end position="185"/>
    </location>
</feature>
<proteinExistence type="predicted"/>
<dbReference type="OrthoDB" id="6373202at2759"/>
<evidence type="ECO:0000313" key="7">
    <source>
        <dbReference type="RefSeq" id="XP_018022826.1"/>
    </source>
</evidence>
<keyword evidence="2 3" id="KW-0539">Nucleus</keyword>
<evidence type="ECO:0000256" key="4">
    <source>
        <dbReference type="SAM" id="MobiDB-lite"/>
    </source>
</evidence>
<reference evidence="7 8" key="1">
    <citation type="submission" date="2025-04" db="UniProtKB">
        <authorList>
            <consortium name="RefSeq"/>
        </authorList>
    </citation>
    <scope>IDENTIFICATION</scope>
    <source>
        <tissue evidence="7 8">Whole organism</tissue>
    </source>
</reference>
<organism evidence="6 7">
    <name type="scientific">Hyalella azteca</name>
    <name type="common">Amphipod</name>
    <dbReference type="NCBI Taxonomy" id="294128"/>
    <lineage>
        <taxon>Eukaryota</taxon>
        <taxon>Metazoa</taxon>
        <taxon>Ecdysozoa</taxon>
        <taxon>Arthropoda</taxon>
        <taxon>Crustacea</taxon>
        <taxon>Multicrustacea</taxon>
        <taxon>Malacostraca</taxon>
        <taxon>Eumalacostraca</taxon>
        <taxon>Peracarida</taxon>
        <taxon>Amphipoda</taxon>
        <taxon>Senticaudata</taxon>
        <taxon>Talitrida</taxon>
        <taxon>Talitroidea</taxon>
        <taxon>Hyalellidae</taxon>
        <taxon>Hyalella</taxon>
    </lineage>
</organism>
<keyword evidence="2 3" id="KW-0238">DNA-binding</keyword>
<dbReference type="GO" id="GO:0000978">
    <property type="term" value="F:RNA polymerase II cis-regulatory region sequence-specific DNA binding"/>
    <property type="evidence" value="ECO:0007669"/>
    <property type="project" value="TreeGrafter"/>
</dbReference>
<feature type="compositionally biased region" description="Basic and acidic residues" evidence="4">
    <location>
        <begin position="109"/>
        <end position="131"/>
    </location>
</feature>
<dbReference type="Gene3D" id="1.10.10.60">
    <property type="entry name" value="Homeodomain-like"/>
    <property type="match status" value="1"/>
</dbReference>
<keyword evidence="6" id="KW-1185">Reference proteome</keyword>
<dbReference type="GO" id="GO:0005634">
    <property type="term" value="C:nucleus"/>
    <property type="evidence" value="ECO:0007669"/>
    <property type="project" value="UniProtKB-SubCell"/>
</dbReference>
<dbReference type="AlphaFoldDB" id="A0A8B7PC76"/>
<protein>
    <submittedName>
        <fullName evidence="7 8">Uncharacterized protein LOC108678845</fullName>
    </submittedName>
</protein>
<evidence type="ECO:0000313" key="8">
    <source>
        <dbReference type="RefSeq" id="XP_047736550.1"/>
    </source>
</evidence>
<dbReference type="InterPro" id="IPR051649">
    <property type="entry name" value="CUT_Homeobox"/>
</dbReference>
<dbReference type="PROSITE" id="PS50071">
    <property type="entry name" value="HOMEOBOX_2"/>
    <property type="match status" value="1"/>
</dbReference>
<dbReference type="SUPFAM" id="SSF46689">
    <property type="entry name" value="Homeodomain-like"/>
    <property type="match status" value="1"/>
</dbReference>
<feature type="region of interest" description="Disordered" evidence="4">
    <location>
        <begin position="184"/>
        <end position="205"/>
    </location>
</feature>
<sequence>MNNTSFNSRLTPTRALDQTHIFLDDGTSHYENELVSLDRFSGSFEEHSLNTVLEEPTALCEQVLNDAGNIQNGFFDSPASCLPEYFLPSSISSSADGESGAEESNSVESAKELFEDDPEPRSDESHTISKGKVSDLQRTALDAIFHITDRPSRCLVLYIASELRLHHVTVKNFFSNARRRVRRAAARLSDPERSKRENRKRKEKRRLAALTAAAWPSLDMAGNRSLKTSDGSRVPDIQQCSDTSNESPGLTKADQVSPRRRALMEKLADKVQRSAALRNLANSVDATAPATASLPHVDVGVVTTTDMFSTDSSLSPTNVALPFATTFRNDLANDCSIPPELKAPIFQGKLIPMQDTNSSSTPMEAFESPSFESPCDDRDSSLWHQNLLNVTLEYHPDSWDIPALY</sequence>
<dbReference type="RefSeq" id="XP_018022826.1">
    <property type="nucleotide sequence ID" value="XM_018167337.2"/>
</dbReference>
<feature type="compositionally biased region" description="Basic residues" evidence="4">
    <location>
        <begin position="196"/>
        <end position="205"/>
    </location>
</feature>
<evidence type="ECO:0000313" key="6">
    <source>
        <dbReference type="Proteomes" id="UP000694843"/>
    </source>
</evidence>
<feature type="compositionally biased region" description="Low complexity" evidence="4">
    <location>
        <begin position="93"/>
        <end position="106"/>
    </location>
</feature>
<feature type="region of interest" description="Disordered" evidence="4">
    <location>
        <begin position="221"/>
        <end position="257"/>
    </location>
</feature>
<accession>A0A8B7PC76</accession>
<dbReference type="Proteomes" id="UP000694843">
    <property type="component" value="Unplaced"/>
</dbReference>
<dbReference type="Pfam" id="PF00046">
    <property type="entry name" value="Homeodomain"/>
    <property type="match status" value="1"/>
</dbReference>
<feature type="compositionally biased region" description="Polar residues" evidence="4">
    <location>
        <begin position="238"/>
        <end position="248"/>
    </location>
</feature>
<dbReference type="PANTHER" id="PTHR14057">
    <property type="entry name" value="TRANSCRIPTION FACTOR ONECUT"/>
    <property type="match status" value="1"/>
</dbReference>
<name>A0A8B7PC76_HYAAZ</name>
<dbReference type="PANTHER" id="PTHR14057:SF47">
    <property type="entry name" value="HOMEOBOX PROTEIN ONECUT"/>
    <property type="match status" value="1"/>
</dbReference>
<feature type="domain" description="Homeobox" evidence="5">
    <location>
        <begin position="124"/>
        <end position="184"/>
    </location>
</feature>
<dbReference type="GO" id="GO:0000981">
    <property type="term" value="F:DNA-binding transcription factor activity, RNA polymerase II-specific"/>
    <property type="evidence" value="ECO:0007669"/>
    <property type="project" value="TreeGrafter"/>
</dbReference>
<dbReference type="KEGG" id="hazt:108678845"/>
<evidence type="ECO:0000256" key="1">
    <source>
        <dbReference type="ARBA" id="ARBA00004123"/>
    </source>
</evidence>
<dbReference type="SMART" id="SM00389">
    <property type="entry name" value="HOX"/>
    <property type="match status" value="1"/>
</dbReference>
<dbReference type="RefSeq" id="XP_047736550.1">
    <property type="nucleotide sequence ID" value="XM_047880594.1"/>
</dbReference>
<dbReference type="InterPro" id="IPR001356">
    <property type="entry name" value="HD"/>
</dbReference>
<feature type="region of interest" description="Disordered" evidence="4">
    <location>
        <begin position="93"/>
        <end position="131"/>
    </location>
</feature>
<evidence type="ECO:0000256" key="2">
    <source>
        <dbReference type="PROSITE-ProRule" id="PRU00108"/>
    </source>
</evidence>
<comment type="subcellular location">
    <subcellularLocation>
        <location evidence="1 2 3">Nucleus</location>
    </subcellularLocation>
</comment>
<keyword evidence="2 3" id="KW-0371">Homeobox</keyword>
<evidence type="ECO:0000256" key="3">
    <source>
        <dbReference type="RuleBase" id="RU000682"/>
    </source>
</evidence>
<dbReference type="GeneID" id="108678845"/>
<gene>
    <name evidence="7 8" type="primary">LOC108678845</name>
</gene>